<dbReference type="Proteomes" id="UP000699865">
    <property type="component" value="Unassembled WGS sequence"/>
</dbReference>
<evidence type="ECO:0000259" key="1">
    <source>
        <dbReference type="Pfam" id="PF08808"/>
    </source>
</evidence>
<gene>
    <name evidence="2" type="ORF">J1786_01945</name>
</gene>
<evidence type="ECO:0000313" key="3">
    <source>
        <dbReference type="Proteomes" id="UP000699865"/>
    </source>
</evidence>
<accession>A0ABS6KWF3</accession>
<evidence type="ECO:0000313" key="2">
    <source>
        <dbReference type="EMBL" id="MBU9833597.1"/>
    </source>
</evidence>
<organism evidence="2 3">
    <name type="scientific">Rahnella perminowiae</name>
    <dbReference type="NCBI Taxonomy" id="2816244"/>
    <lineage>
        <taxon>Bacteria</taxon>
        <taxon>Pseudomonadati</taxon>
        <taxon>Pseudomonadota</taxon>
        <taxon>Gammaproteobacteria</taxon>
        <taxon>Enterobacterales</taxon>
        <taxon>Yersiniaceae</taxon>
        <taxon>Rahnella</taxon>
    </lineage>
</organism>
<sequence>MNQADKKFLRRMSGYFFRTVRIDKLAHVLDLPEPESSGRYHRPGQPILYMSPEIEWSIRAVSGYMRADGIRRVVVPLYIDEAFVLDQNDELASSVLGIDPELSKKPWIPALQENREPPSWKNSDLARRYGADGLIDCSRLIPGGWHLNLFRWNEPGAPTVHICGEPIEFRLSVEGNKWDL</sequence>
<reference evidence="2 3" key="1">
    <citation type="submission" date="2021-03" db="EMBL/GenBank/DDBJ databases">
        <title>Five novel Rahnella species.</title>
        <authorList>
            <person name="Brady C."/>
            <person name="Asselin J."/>
            <person name="Beer S."/>
            <person name="Bruberg M.B."/>
            <person name="Crampton B."/>
            <person name="Venter S."/>
            <person name="Arnold D."/>
            <person name="Denman S."/>
        </authorList>
    </citation>
    <scope>NUCLEOTIDE SEQUENCE [LARGE SCALE GENOMIC DNA]</scope>
    <source>
        <strain evidence="2 3">L72c</strain>
    </source>
</reference>
<protein>
    <submittedName>
        <fullName evidence="2">RES family NAD+ phosphorylase</fullName>
    </submittedName>
</protein>
<dbReference type="InterPro" id="IPR014914">
    <property type="entry name" value="RES_dom"/>
</dbReference>
<feature type="domain" description="RES" evidence="1">
    <location>
        <begin position="33"/>
        <end position="169"/>
    </location>
</feature>
<name>A0ABS6KWF3_9GAMM</name>
<comment type="caution">
    <text evidence="2">The sequence shown here is derived from an EMBL/GenBank/DDBJ whole genome shotgun (WGS) entry which is preliminary data.</text>
</comment>
<keyword evidence="3" id="KW-1185">Reference proteome</keyword>
<proteinExistence type="predicted"/>
<dbReference type="Pfam" id="PF08808">
    <property type="entry name" value="RES"/>
    <property type="match status" value="1"/>
</dbReference>
<dbReference type="EMBL" id="JAFMOU010000054">
    <property type="protein sequence ID" value="MBU9833597.1"/>
    <property type="molecule type" value="Genomic_DNA"/>
</dbReference>
<dbReference type="RefSeq" id="WP_075206699.1">
    <property type="nucleotide sequence ID" value="NZ_JAFMOU010000054.1"/>
</dbReference>